<feature type="signal peptide" evidence="1">
    <location>
        <begin position="1"/>
        <end position="23"/>
    </location>
</feature>
<dbReference type="AlphaFoldDB" id="A0AAU9TV64"/>
<protein>
    <recommendedName>
        <fullName evidence="4">Secreted protein</fullName>
    </recommendedName>
</protein>
<feature type="chain" id="PRO_5043908527" description="Secreted protein" evidence="1">
    <location>
        <begin position="24"/>
        <end position="76"/>
    </location>
</feature>
<comment type="caution">
    <text evidence="2">The sequence shown here is derived from an EMBL/GenBank/DDBJ whole genome shotgun (WGS) entry which is preliminary data.</text>
</comment>
<keyword evidence="1" id="KW-0732">Signal</keyword>
<keyword evidence="3" id="KW-1185">Reference proteome</keyword>
<sequence>MSNSRHCYAVCALVLCVLRAVSGATGVGESARFVVGWRWRSEIGVISLGFDVDWDTLDSRIHSSSNKNMINDHGLS</sequence>
<evidence type="ECO:0000313" key="2">
    <source>
        <dbReference type="EMBL" id="CAH2090638.1"/>
    </source>
</evidence>
<evidence type="ECO:0000256" key="1">
    <source>
        <dbReference type="SAM" id="SignalP"/>
    </source>
</evidence>
<organism evidence="2 3">
    <name type="scientific">Euphydryas editha</name>
    <name type="common">Edith's checkerspot</name>
    <dbReference type="NCBI Taxonomy" id="104508"/>
    <lineage>
        <taxon>Eukaryota</taxon>
        <taxon>Metazoa</taxon>
        <taxon>Ecdysozoa</taxon>
        <taxon>Arthropoda</taxon>
        <taxon>Hexapoda</taxon>
        <taxon>Insecta</taxon>
        <taxon>Pterygota</taxon>
        <taxon>Neoptera</taxon>
        <taxon>Endopterygota</taxon>
        <taxon>Lepidoptera</taxon>
        <taxon>Glossata</taxon>
        <taxon>Ditrysia</taxon>
        <taxon>Papilionoidea</taxon>
        <taxon>Nymphalidae</taxon>
        <taxon>Nymphalinae</taxon>
        <taxon>Euphydryas</taxon>
    </lineage>
</organism>
<reference evidence="2" key="1">
    <citation type="submission" date="2022-03" db="EMBL/GenBank/DDBJ databases">
        <authorList>
            <person name="Tunstrom K."/>
        </authorList>
    </citation>
    <scope>NUCLEOTIDE SEQUENCE</scope>
</reference>
<evidence type="ECO:0000313" key="3">
    <source>
        <dbReference type="Proteomes" id="UP001153954"/>
    </source>
</evidence>
<proteinExistence type="predicted"/>
<evidence type="ECO:0008006" key="4">
    <source>
        <dbReference type="Google" id="ProtNLM"/>
    </source>
</evidence>
<dbReference type="EMBL" id="CAKOGL010000009">
    <property type="protein sequence ID" value="CAH2090638.1"/>
    <property type="molecule type" value="Genomic_DNA"/>
</dbReference>
<name>A0AAU9TV64_EUPED</name>
<dbReference type="Proteomes" id="UP001153954">
    <property type="component" value="Unassembled WGS sequence"/>
</dbReference>
<accession>A0AAU9TV64</accession>
<gene>
    <name evidence="2" type="ORF">EEDITHA_LOCUS6573</name>
</gene>